<protein>
    <submittedName>
        <fullName evidence="1">Uncharacterized protein</fullName>
    </submittedName>
</protein>
<dbReference type="SUPFAM" id="SSF55874">
    <property type="entry name" value="ATPase domain of HSP90 chaperone/DNA topoisomerase II/histidine kinase"/>
    <property type="match status" value="1"/>
</dbReference>
<dbReference type="InterPro" id="IPR020575">
    <property type="entry name" value="Hsp90_N"/>
</dbReference>
<dbReference type="EMBL" id="CM035422">
    <property type="protein sequence ID" value="KAH7373699.1"/>
    <property type="molecule type" value="Genomic_DNA"/>
</dbReference>
<evidence type="ECO:0000313" key="2">
    <source>
        <dbReference type="Proteomes" id="UP000825935"/>
    </source>
</evidence>
<keyword evidence="2" id="KW-1185">Reference proteome</keyword>
<dbReference type="AlphaFoldDB" id="A0A8T2SX53"/>
<name>A0A8T2SX53_CERRI</name>
<dbReference type="Proteomes" id="UP000825935">
    <property type="component" value="Chromosome 17"/>
</dbReference>
<organism evidence="1 2">
    <name type="scientific">Ceratopteris richardii</name>
    <name type="common">Triangle waterfern</name>
    <dbReference type="NCBI Taxonomy" id="49495"/>
    <lineage>
        <taxon>Eukaryota</taxon>
        <taxon>Viridiplantae</taxon>
        <taxon>Streptophyta</taxon>
        <taxon>Embryophyta</taxon>
        <taxon>Tracheophyta</taxon>
        <taxon>Polypodiopsida</taxon>
        <taxon>Polypodiidae</taxon>
        <taxon>Polypodiales</taxon>
        <taxon>Pteridineae</taxon>
        <taxon>Pteridaceae</taxon>
        <taxon>Parkerioideae</taxon>
        <taxon>Ceratopteris</taxon>
    </lineage>
</organism>
<reference evidence="1" key="1">
    <citation type="submission" date="2021-08" db="EMBL/GenBank/DDBJ databases">
        <title>WGS assembly of Ceratopteris richardii.</title>
        <authorList>
            <person name="Marchant D.B."/>
            <person name="Chen G."/>
            <person name="Jenkins J."/>
            <person name="Shu S."/>
            <person name="Leebens-Mack J."/>
            <person name="Grimwood J."/>
            <person name="Schmutz J."/>
            <person name="Soltis P."/>
            <person name="Soltis D."/>
            <person name="Chen Z.-H."/>
        </authorList>
    </citation>
    <scope>NUCLEOTIDE SEQUENCE</scope>
    <source>
        <strain evidence="1">Whitten #5841</strain>
        <tissue evidence="1">Leaf</tissue>
    </source>
</reference>
<dbReference type="PRINTS" id="PR00775">
    <property type="entry name" value="HEATSHOCK90"/>
</dbReference>
<evidence type="ECO:0000313" key="1">
    <source>
        <dbReference type="EMBL" id="KAH7373699.1"/>
    </source>
</evidence>
<gene>
    <name evidence="1" type="ORF">KP509_17G069400</name>
</gene>
<dbReference type="Gene3D" id="3.30.565.10">
    <property type="entry name" value="Histidine kinase-like ATPase, C-terminal domain"/>
    <property type="match status" value="1"/>
</dbReference>
<dbReference type="InterPro" id="IPR036890">
    <property type="entry name" value="HATPase_C_sf"/>
</dbReference>
<proteinExistence type="predicted"/>
<accession>A0A8T2SX53</accession>
<comment type="caution">
    <text evidence="1">The sequence shown here is derived from an EMBL/GenBank/DDBJ whole genome shotgun (WGS) entry which is preliminary data.</text>
</comment>
<sequence>MLAIIGSGMGMTKVDLLNNLSAIATSSTKDFMEALAVSTDGTMIGQFGFPKFLRRVAWALPTTRSSAKEGGTRSPWDGEIVSFLYTETASTCVTNTSYYVTSKFEDQCEVSRNQHPHIGESLLVLLLVSTVFKWQAS</sequence>